<reference evidence="2" key="1">
    <citation type="journal article" date="2015" name="PLoS Genet.">
        <title>The dynamic genome and transcriptome of the human fungal pathogen Blastomyces and close relative Emmonsia.</title>
        <authorList>
            <person name="Munoz J.F."/>
            <person name="Gauthier G.M."/>
            <person name="Desjardins C.A."/>
            <person name="Gallo J.E."/>
            <person name="Holder J."/>
            <person name="Sullivan T.D."/>
            <person name="Marty A.J."/>
            <person name="Carmen J.C."/>
            <person name="Chen Z."/>
            <person name="Ding L."/>
            <person name="Gujja S."/>
            <person name="Magrini V."/>
            <person name="Misas E."/>
            <person name="Mitreva M."/>
            <person name="Priest M."/>
            <person name="Saif S."/>
            <person name="Whiston E.A."/>
            <person name="Young S."/>
            <person name="Zeng Q."/>
            <person name="Goldman W.E."/>
            <person name="Mardis E.R."/>
            <person name="Taylor J.W."/>
            <person name="McEwen J.G."/>
            <person name="Clay O.K."/>
            <person name="Klein B.S."/>
            <person name="Cuomo C.A."/>
        </authorList>
    </citation>
    <scope>NUCLEOTIDE SEQUENCE [LARGE SCALE GENOMIC DNA]</scope>
    <source>
        <strain evidence="2">SLH14081</strain>
    </source>
</reference>
<dbReference type="AlphaFoldDB" id="A0A179UFJ1"/>
<dbReference type="Proteomes" id="UP000002038">
    <property type="component" value="Unassembled WGS sequence"/>
</dbReference>
<accession>A0A179UFJ1</accession>
<sequence length="125" mass="14222">MCEHDFILYSIQNHCAEANIKKCLGDGKRGKTPVLTEVSLGVSPNGNEYKHESWIDKWRATELFNFALLMRNPHGLHLYSTEGSILRTGQPVKLSGSLKSDREEEKASCWRFRASHGIRAETRYA</sequence>
<dbReference type="GeneID" id="8505893"/>
<dbReference type="EMBL" id="GG657451">
    <property type="protein sequence ID" value="OAT06806.1"/>
    <property type="molecule type" value="Genomic_DNA"/>
</dbReference>
<dbReference type="RefSeq" id="XP_031577422.1">
    <property type="nucleotide sequence ID" value="XM_031721034.1"/>
</dbReference>
<evidence type="ECO:0000313" key="2">
    <source>
        <dbReference type="Proteomes" id="UP000002038"/>
    </source>
</evidence>
<organism evidence="1 2">
    <name type="scientific">Blastomyces gilchristii (strain SLH14081)</name>
    <name type="common">Blastomyces dermatitidis</name>
    <dbReference type="NCBI Taxonomy" id="559298"/>
    <lineage>
        <taxon>Eukaryota</taxon>
        <taxon>Fungi</taxon>
        <taxon>Dikarya</taxon>
        <taxon>Ascomycota</taxon>
        <taxon>Pezizomycotina</taxon>
        <taxon>Eurotiomycetes</taxon>
        <taxon>Eurotiomycetidae</taxon>
        <taxon>Onygenales</taxon>
        <taxon>Ajellomycetaceae</taxon>
        <taxon>Blastomyces</taxon>
    </lineage>
</organism>
<name>A0A179UFJ1_BLAGS</name>
<proteinExistence type="predicted"/>
<dbReference type="VEuPathDB" id="FungiDB:BDBG_02960"/>
<keyword evidence="2" id="KW-1185">Reference proteome</keyword>
<dbReference type="KEGG" id="bgh:BDBG_02960"/>
<evidence type="ECO:0000313" key="1">
    <source>
        <dbReference type="EMBL" id="OAT06806.1"/>
    </source>
</evidence>
<protein>
    <submittedName>
        <fullName evidence="1">Uncharacterized protein</fullName>
    </submittedName>
</protein>
<gene>
    <name evidence="1" type="ORF">BDBG_02960</name>
</gene>